<accession>A0ABN3DJV8</accession>
<evidence type="ECO:0000313" key="3">
    <source>
        <dbReference type="Proteomes" id="UP001500305"/>
    </source>
</evidence>
<feature type="region of interest" description="Disordered" evidence="1">
    <location>
        <begin position="25"/>
        <end position="99"/>
    </location>
</feature>
<feature type="compositionally biased region" description="Basic and acidic residues" evidence="1">
    <location>
        <begin position="25"/>
        <end position="36"/>
    </location>
</feature>
<organism evidence="2 3">
    <name type="scientific">Kitasatospora cystarginea</name>
    <dbReference type="NCBI Taxonomy" id="58350"/>
    <lineage>
        <taxon>Bacteria</taxon>
        <taxon>Bacillati</taxon>
        <taxon>Actinomycetota</taxon>
        <taxon>Actinomycetes</taxon>
        <taxon>Kitasatosporales</taxon>
        <taxon>Streptomycetaceae</taxon>
        <taxon>Kitasatospora</taxon>
    </lineage>
</organism>
<evidence type="ECO:0000313" key="2">
    <source>
        <dbReference type="EMBL" id="GAA2233656.1"/>
    </source>
</evidence>
<name>A0ABN3DJV8_9ACTN</name>
<comment type="caution">
    <text evidence="2">The sequence shown here is derived from an EMBL/GenBank/DDBJ whole genome shotgun (WGS) entry which is preliminary data.</text>
</comment>
<evidence type="ECO:0000256" key="1">
    <source>
        <dbReference type="SAM" id="MobiDB-lite"/>
    </source>
</evidence>
<dbReference type="Proteomes" id="UP001500305">
    <property type="component" value="Unassembled WGS sequence"/>
</dbReference>
<protein>
    <submittedName>
        <fullName evidence="2">Uncharacterized protein</fullName>
    </submittedName>
</protein>
<gene>
    <name evidence="2" type="ORF">GCM10010430_12930</name>
</gene>
<sequence length="99" mass="11003">MTELCDLPEGPDRRALWRYVDVERDRTRGSGEERRAPAAAPRAWGWADPSSSRGGPGPVWLRLVDPVGPSAAERPSTPDPAQEAECRPHHLSWPAEHCR</sequence>
<keyword evidence="3" id="KW-1185">Reference proteome</keyword>
<reference evidence="2 3" key="1">
    <citation type="journal article" date="2019" name="Int. J. Syst. Evol. Microbiol.">
        <title>The Global Catalogue of Microorganisms (GCM) 10K type strain sequencing project: providing services to taxonomists for standard genome sequencing and annotation.</title>
        <authorList>
            <consortium name="The Broad Institute Genomics Platform"/>
            <consortium name="The Broad Institute Genome Sequencing Center for Infectious Disease"/>
            <person name="Wu L."/>
            <person name="Ma J."/>
        </authorList>
    </citation>
    <scope>NUCLEOTIDE SEQUENCE [LARGE SCALE GENOMIC DNA]</scope>
    <source>
        <strain evidence="2 3">JCM 7356</strain>
    </source>
</reference>
<feature type="compositionally biased region" description="Low complexity" evidence="1">
    <location>
        <begin position="37"/>
        <end position="47"/>
    </location>
</feature>
<dbReference type="EMBL" id="BAAATR010000004">
    <property type="protein sequence ID" value="GAA2233656.1"/>
    <property type="molecule type" value="Genomic_DNA"/>
</dbReference>
<proteinExistence type="predicted"/>